<sequence>MAITQDEMDSISRTLFLPVMLVLDAWLFEYLVLVYFSRWRDVRVCSLLFAALLSLVTHVYFHQDLDVMLVLNGVSETSLQLTFLIQISIIGRAVGRKVKVRSIARLTLAAEVLVLLGWLHVLVSILEASGANTHQRLHLIGNVLESVSLIFVVVFRFFYLSLSCGWQRVYSEKKLELALYVAFAVHEVPFFLLDQHTGVKSEFAQGICNRLLIMACILLNIHQKVRPRSRGSLSTKGKRESLVNNNVKGSVASSRDSLVMVPTGRLSVDIPTSLFSSRASIHTTAKRSSNPALPGFPDIAKIAVTTGQQQDVSVEVPAS</sequence>
<reference evidence="2 3" key="1">
    <citation type="submission" date="2018-08" db="EMBL/GenBank/DDBJ databases">
        <title>Genomic investigation of the strawberry pathogen Phytophthora fragariae indicates pathogenicity is determined by transcriptional variation in three key races.</title>
        <authorList>
            <person name="Adams T.M."/>
            <person name="Armitage A.D."/>
            <person name="Sobczyk M.K."/>
            <person name="Bates H.J."/>
            <person name="Dunwell J.M."/>
            <person name="Nellist C.F."/>
            <person name="Harrison R.J."/>
        </authorList>
    </citation>
    <scope>NUCLEOTIDE SEQUENCE [LARGE SCALE GENOMIC DNA]</scope>
    <source>
        <strain evidence="2 3">SCRP333</strain>
    </source>
</reference>
<evidence type="ECO:0000256" key="1">
    <source>
        <dbReference type="SAM" id="Phobius"/>
    </source>
</evidence>
<keyword evidence="1" id="KW-0472">Membrane</keyword>
<name>A0A6A4FF61_9STRA</name>
<proteinExistence type="predicted"/>
<accession>A0A6A4FF61</accession>
<feature type="transmembrane region" description="Helical" evidence="1">
    <location>
        <begin position="103"/>
        <end position="126"/>
    </location>
</feature>
<evidence type="ECO:0000313" key="2">
    <source>
        <dbReference type="EMBL" id="KAE9334478.1"/>
    </source>
</evidence>
<keyword evidence="1" id="KW-0812">Transmembrane</keyword>
<feature type="transmembrane region" description="Helical" evidence="1">
    <location>
        <begin position="15"/>
        <end position="37"/>
    </location>
</feature>
<keyword evidence="1" id="KW-1133">Transmembrane helix</keyword>
<gene>
    <name evidence="2" type="ORF">PR003_g13497</name>
</gene>
<comment type="caution">
    <text evidence="2">The sequence shown here is derived from an EMBL/GenBank/DDBJ whole genome shotgun (WGS) entry which is preliminary data.</text>
</comment>
<dbReference type="Proteomes" id="UP000434957">
    <property type="component" value="Unassembled WGS sequence"/>
</dbReference>
<dbReference type="EMBL" id="QXFT01000854">
    <property type="protein sequence ID" value="KAE9334478.1"/>
    <property type="molecule type" value="Genomic_DNA"/>
</dbReference>
<feature type="transmembrane region" description="Helical" evidence="1">
    <location>
        <begin position="67"/>
        <end position="91"/>
    </location>
</feature>
<feature type="transmembrane region" description="Helical" evidence="1">
    <location>
        <begin position="44"/>
        <end position="61"/>
    </location>
</feature>
<protein>
    <recommendedName>
        <fullName evidence="4">Intimal thickness related receptor IRP domain-containing protein</fullName>
    </recommendedName>
</protein>
<evidence type="ECO:0008006" key="4">
    <source>
        <dbReference type="Google" id="ProtNLM"/>
    </source>
</evidence>
<feature type="transmembrane region" description="Helical" evidence="1">
    <location>
        <begin position="146"/>
        <end position="165"/>
    </location>
</feature>
<dbReference type="AlphaFoldDB" id="A0A6A4FF61"/>
<organism evidence="2 3">
    <name type="scientific">Phytophthora rubi</name>
    <dbReference type="NCBI Taxonomy" id="129364"/>
    <lineage>
        <taxon>Eukaryota</taxon>
        <taxon>Sar</taxon>
        <taxon>Stramenopiles</taxon>
        <taxon>Oomycota</taxon>
        <taxon>Peronosporomycetes</taxon>
        <taxon>Peronosporales</taxon>
        <taxon>Peronosporaceae</taxon>
        <taxon>Phytophthora</taxon>
    </lineage>
</organism>
<keyword evidence="3" id="KW-1185">Reference proteome</keyword>
<evidence type="ECO:0000313" key="3">
    <source>
        <dbReference type="Proteomes" id="UP000434957"/>
    </source>
</evidence>